<protein>
    <submittedName>
        <fullName evidence="1">Uncharacterized protein</fullName>
    </submittedName>
</protein>
<dbReference type="AlphaFoldDB" id="T1BQF7"/>
<dbReference type="EMBL" id="AUZZ01003968">
    <property type="protein sequence ID" value="EQD55479.1"/>
    <property type="molecule type" value="Genomic_DNA"/>
</dbReference>
<comment type="caution">
    <text evidence="1">The sequence shown here is derived from an EMBL/GenBank/DDBJ whole genome shotgun (WGS) entry which is preliminary data.</text>
</comment>
<accession>T1BQF7</accession>
<evidence type="ECO:0000313" key="1">
    <source>
        <dbReference type="EMBL" id="EQD55479.1"/>
    </source>
</evidence>
<feature type="non-terminal residue" evidence="1">
    <location>
        <position position="97"/>
    </location>
</feature>
<name>T1BQF7_9ZZZZ</name>
<organism evidence="1">
    <name type="scientific">mine drainage metagenome</name>
    <dbReference type="NCBI Taxonomy" id="410659"/>
    <lineage>
        <taxon>unclassified sequences</taxon>
        <taxon>metagenomes</taxon>
        <taxon>ecological metagenomes</taxon>
    </lineage>
</organism>
<reference evidence="1" key="1">
    <citation type="submission" date="2013-08" db="EMBL/GenBank/DDBJ databases">
        <authorList>
            <person name="Mendez C."/>
            <person name="Richter M."/>
            <person name="Ferrer M."/>
            <person name="Sanchez J."/>
        </authorList>
    </citation>
    <scope>NUCLEOTIDE SEQUENCE</scope>
</reference>
<gene>
    <name evidence="1" type="ORF">B2A_05703</name>
</gene>
<reference evidence="1" key="2">
    <citation type="journal article" date="2014" name="ISME J.">
        <title>Microbial stratification in low pH oxic and suboxic macroscopic growths along an acid mine drainage.</title>
        <authorList>
            <person name="Mendez-Garcia C."/>
            <person name="Mesa V."/>
            <person name="Sprenger R.R."/>
            <person name="Richter M."/>
            <person name="Diez M.S."/>
            <person name="Solano J."/>
            <person name="Bargiela R."/>
            <person name="Golyshina O.V."/>
            <person name="Manteca A."/>
            <person name="Ramos J.L."/>
            <person name="Gallego J.R."/>
            <person name="Llorente I."/>
            <person name="Martins Dos Santos V.A."/>
            <person name="Jensen O.N."/>
            <person name="Pelaez A.I."/>
            <person name="Sanchez J."/>
            <person name="Ferrer M."/>
        </authorList>
    </citation>
    <scope>NUCLEOTIDE SEQUENCE</scope>
</reference>
<proteinExistence type="predicted"/>
<sequence length="97" mass="11212">MEKRMNEIDPMALFRLSVLGPLISRPKLDRGEQRALLRELAAKEYDIPGSRRRHIAEKTLEEWLLKYRRQGLEGLTPQGRCDQGISKLSAAVQERLL</sequence>